<accession>C8V139</accession>
<dbReference type="STRING" id="227321.C8V139"/>
<dbReference type="HOGENOM" id="CLU_026585_0_0_1"/>
<dbReference type="eggNOG" id="ENOG502S8M1">
    <property type="taxonomic scope" value="Eukaryota"/>
</dbReference>
<evidence type="ECO:0000256" key="4">
    <source>
        <dbReference type="ARBA" id="ARBA00022833"/>
    </source>
</evidence>
<feature type="region of interest" description="Disordered" evidence="8">
    <location>
        <begin position="19"/>
        <end position="39"/>
    </location>
</feature>
<reference evidence="11" key="2">
    <citation type="journal article" date="2009" name="Fungal Genet. Biol.">
        <title>The 2008 update of the Aspergillus nidulans genome annotation: a community effort.</title>
        <authorList>
            <person name="Wortman J.R."/>
            <person name="Gilsenan J.M."/>
            <person name="Joardar V."/>
            <person name="Deegan J."/>
            <person name="Clutterbuck J."/>
            <person name="Andersen M.R."/>
            <person name="Archer D."/>
            <person name="Bencina M."/>
            <person name="Braus G."/>
            <person name="Coutinho P."/>
            <person name="von Dohren H."/>
            <person name="Doonan J."/>
            <person name="Driessen A.J."/>
            <person name="Durek P."/>
            <person name="Espeso E."/>
            <person name="Fekete E."/>
            <person name="Flipphi M."/>
            <person name="Estrada C.G."/>
            <person name="Geysens S."/>
            <person name="Goldman G."/>
            <person name="de Groot P.W."/>
            <person name="Hansen K."/>
            <person name="Harris S.D."/>
            <person name="Heinekamp T."/>
            <person name="Helmstaedt K."/>
            <person name="Henrissat B."/>
            <person name="Hofmann G."/>
            <person name="Homan T."/>
            <person name="Horio T."/>
            <person name="Horiuchi H."/>
            <person name="James S."/>
            <person name="Jones M."/>
            <person name="Karaffa L."/>
            <person name="Karanyi Z."/>
            <person name="Kato M."/>
            <person name="Keller N."/>
            <person name="Kelly D.E."/>
            <person name="Kiel J.A."/>
            <person name="Kim J.M."/>
            <person name="van der Klei I.J."/>
            <person name="Klis F.M."/>
            <person name="Kovalchuk A."/>
            <person name="Krasevec N."/>
            <person name="Kubicek C.P."/>
            <person name="Liu B."/>
            <person name="Maccabe A."/>
            <person name="Meyer V."/>
            <person name="Mirabito P."/>
            <person name="Miskei M."/>
            <person name="Mos M."/>
            <person name="Mullins J."/>
            <person name="Nelson D.R."/>
            <person name="Nielsen J."/>
            <person name="Oakley B.R."/>
            <person name="Osmani S.A."/>
            <person name="Pakula T."/>
            <person name="Paszewski A."/>
            <person name="Paulsen I."/>
            <person name="Pilsyk S."/>
            <person name="Pocsi I."/>
            <person name="Punt P.J."/>
            <person name="Ram A.F."/>
            <person name="Ren Q."/>
            <person name="Robellet X."/>
            <person name="Robson G."/>
            <person name="Seiboth B."/>
            <person name="van Solingen P."/>
            <person name="Specht T."/>
            <person name="Sun J."/>
            <person name="Taheri-Talesh N."/>
            <person name="Takeshita N."/>
            <person name="Ussery D."/>
            <person name="vanKuyk P.A."/>
            <person name="Visser H."/>
            <person name="van de Vondervoort P.J."/>
            <person name="de Vries R.P."/>
            <person name="Walton J."/>
            <person name="Xiang X."/>
            <person name="Xiong Y."/>
            <person name="Zeng A.P."/>
            <person name="Brandt B.W."/>
            <person name="Cornell M.J."/>
            <person name="van den Hondel C.A."/>
            <person name="Visser J."/>
            <person name="Oliver S.G."/>
            <person name="Turner G."/>
        </authorList>
    </citation>
    <scope>GENOME REANNOTATION</scope>
    <source>
        <strain evidence="11">FGSC A4 / ATCC 38163 / CBS 112.46 / NRRL 194 / M139</strain>
    </source>
</reference>
<feature type="compositionally biased region" description="Low complexity" evidence="8">
    <location>
        <begin position="312"/>
        <end position="362"/>
    </location>
</feature>
<dbReference type="GO" id="GO:0008270">
    <property type="term" value="F:zinc ion binding"/>
    <property type="evidence" value="ECO:0007669"/>
    <property type="project" value="UniProtKB-KW"/>
</dbReference>
<feature type="compositionally biased region" description="Basic and acidic residues" evidence="8">
    <location>
        <begin position="369"/>
        <end position="378"/>
    </location>
</feature>
<sequence length="475" mass="53193">MRQVIGCYVNLTRTAMKPSVAMASTNSKPKRTPRRAAKDKYEEEILMTSDKSRLIDLDLVKLLALPEAWNCLEESEKQEILDLLPNDTHPNPNRPPDDPNAKIPPLPESFLRYSTNWREAIRHFQLDLQNGHYDPQWMREAEEAVAQRAAGKFDKFKEQEFEEFWGQKQKMDRALAAGESSKIKLSTLIKHGVIRRGDIWKWSRSVRKILIEKEARIIDVNESRLTFAVPAGRRTFLKTPVAPNAKTTGTERRPESPPESSSISPPLTQANGAVSADIKETEAGSSRKRSVEPNTEILPTKRQRGLSPKGPPAQGQGAANAAAVEITNSLSENGMKSSSSSNEHSLDSSAESQESGSNSGAAPQNTKPEVSDDSKLEEPELANSPDEQPSQALPEKDEEPDEVIVRDIQGPTALTLEMLRIDGRVDKATNGNAWKELRCFRDNQDMGTLWEVRHACYLQAIMMHHYLLQRPYFPP</sequence>
<organism evidence="10 11">
    <name type="scientific">Emericella nidulans (strain FGSC A4 / ATCC 38163 / CBS 112.46 / NRRL 194 / M139)</name>
    <name type="common">Aspergillus nidulans</name>
    <dbReference type="NCBI Taxonomy" id="227321"/>
    <lineage>
        <taxon>Eukaryota</taxon>
        <taxon>Fungi</taxon>
        <taxon>Dikarya</taxon>
        <taxon>Ascomycota</taxon>
        <taxon>Pezizomycotina</taxon>
        <taxon>Eurotiomycetes</taxon>
        <taxon>Eurotiomycetidae</taxon>
        <taxon>Eurotiales</taxon>
        <taxon>Aspergillaceae</taxon>
        <taxon>Aspergillus</taxon>
        <taxon>Aspergillus subgen. Nidulantes</taxon>
    </lineage>
</organism>
<gene>
    <name evidence="10" type="ORF">ANIA_06603</name>
</gene>
<dbReference type="OrthoDB" id="2289918at2759"/>
<dbReference type="RefSeq" id="XP_050467129.1">
    <property type="nucleotide sequence ID" value="XM_050613177.1"/>
</dbReference>
<evidence type="ECO:0000313" key="11">
    <source>
        <dbReference type="Proteomes" id="UP000000560"/>
    </source>
</evidence>
<dbReference type="Proteomes" id="UP000000560">
    <property type="component" value="Chromosome I"/>
</dbReference>
<keyword evidence="4" id="KW-0862">Zinc</keyword>
<dbReference type="InterPro" id="IPR028020">
    <property type="entry name" value="ASX_DEUBAD_dom"/>
</dbReference>
<evidence type="ECO:0000259" key="9">
    <source>
        <dbReference type="PROSITE" id="PS51916"/>
    </source>
</evidence>
<keyword evidence="2" id="KW-0479">Metal-binding</keyword>
<feature type="domain" description="DEUBAD" evidence="9">
    <location>
        <begin position="50"/>
        <end position="170"/>
    </location>
</feature>
<name>C8V139_EMENI</name>
<dbReference type="PROSITE" id="PS51916">
    <property type="entry name" value="DEUBAD"/>
    <property type="match status" value="1"/>
</dbReference>
<dbReference type="AlphaFoldDB" id="C8V139"/>
<dbReference type="GeneID" id="2870514"/>
<evidence type="ECO:0000256" key="5">
    <source>
        <dbReference type="ARBA" id="ARBA00023015"/>
    </source>
</evidence>
<dbReference type="KEGG" id="ani:ANIA_06603"/>
<evidence type="ECO:0000256" key="2">
    <source>
        <dbReference type="ARBA" id="ARBA00022723"/>
    </source>
</evidence>
<dbReference type="InterPro" id="IPR044867">
    <property type="entry name" value="DEUBAD_dom"/>
</dbReference>
<dbReference type="VEuPathDB" id="FungiDB:AN6603"/>
<dbReference type="OMA" id="DVWKYSR"/>
<proteinExistence type="predicted"/>
<keyword evidence="6" id="KW-0804">Transcription</keyword>
<keyword evidence="3" id="KW-0863">Zinc-finger</keyword>
<evidence type="ECO:0000256" key="1">
    <source>
        <dbReference type="ARBA" id="ARBA00004123"/>
    </source>
</evidence>
<feature type="region of interest" description="Disordered" evidence="8">
    <location>
        <begin position="238"/>
        <end position="402"/>
    </location>
</feature>
<evidence type="ECO:0000256" key="7">
    <source>
        <dbReference type="ARBA" id="ARBA00023242"/>
    </source>
</evidence>
<comment type="subcellular location">
    <subcellularLocation>
        <location evidence="1">Nucleus</location>
    </subcellularLocation>
</comment>
<dbReference type="EMBL" id="BN001301">
    <property type="protein sequence ID" value="CBF71077.1"/>
    <property type="molecule type" value="Genomic_DNA"/>
</dbReference>
<keyword evidence="5" id="KW-0805">Transcription regulation</keyword>
<dbReference type="GO" id="GO:0005634">
    <property type="term" value="C:nucleus"/>
    <property type="evidence" value="ECO:0007669"/>
    <property type="project" value="UniProtKB-SubCell"/>
</dbReference>
<dbReference type="InParanoid" id="C8V139"/>
<evidence type="ECO:0000313" key="10">
    <source>
        <dbReference type="EMBL" id="CBF71077.1"/>
    </source>
</evidence>
<keyword evidence="11" id="KW-1185">Reference proteome</keyword>
<protein>
    <recommendedName>
        <fullName evidence="9">DEUBAD domain-containing protein</fullName>
    </recommendedName>
</protein>
<dbReference type="Pfam" id="PF13919">
    <property type="entry name" value="ASXH"/>
    <property type="match status" value="1"/>
</dbReference>
<evidence type="ECO:0000256" key="6">
    <source>
        <dbReference type="ARBA" id="ARBA00023163"/>
    </source>
</evidence>
<feature type="region of interest" description="Disordered" evidence="8">
    <location>
        <begin position="83"/>
        <end position="105"/>
    </location>
</feature>
<evidence type="ECO:0000256" key="8">
    <source>
        <dbReference type="SAM" id="MobiDB-lite"/>
    </source>
</evidence>
<reference evidence="11" key="1">
    <citation type="journal article" date="2005" name="Nature">
        <title>Sequencing of Aspergillus nidulans and comparative analysis with A. fumigatus and A. oryzae.</title>
        <authorList>
            <person name="Galagan J.E."/>
            <person name="Calvo S.E."/>
            <person name="Cuomo C."/>
            <person name="Ma L.J."/>
            <person name="Wortman J.R."/>
            <person name="Batzoglou S."/>
            <person name="Lee S.I."/>
            <person name="Basturkmen M."/>
            <person name="Spevak C.C."/>
            <person name="Clutterbuck J."/>
            <person name="Kapitonov V."/>
            <person name="Jurka J."/>
            <person name="Scazzocchio C."/>
            <person name="Farman M."/>
            <person name="Butler J."/>
            <person name="Purcell S."/>
            <person name="Harris S."/>
            <person name="Braus G.H."/>
            <person name="Draht O."/>
            <person name="Busch S."/>
            <person name="D'Enfert C."/>
            <person name="Bouchier C."/>
            <person name="Goldman G.H."/>
            <person name="Bell-Pedersen D."/>
            <person name="Griffiths-Jones S."/>
            <person name="Doonan J.H."/>
            <person name="Yu J."/>
            <person name="Vienken K."/>
            <person name="Pain A."/>
            <person name="Freitag M."/>
            <person name="Selker E.U."/>
            <person name="Archer D.B."/>
            <person name="Penalva M.A."/>
            <person name="Oakley B.R."/>
            <person name="Momany M."/>
            <person name="Tanaka T."/>
            <person name="Kumagai T."/>
            <person name="Asai K."/>
            <person name="Machida M."/>
            <person name="Nierman W.C."/>
            <person name="Denning D.W."/>
            <person name="Caddick M."/>
            <person name="Hynes M."/>
            <person name="Paoletti M."/>
            <person name="Fischer R."/>
            <person name="Miller B."/>
            <person name="Dyer P."/>
            <person name="Sachs M.S."/>
            <person name="Osmani S.A."/>
            <person name="Birren B.W."/>
        </authorList>
    </citation>
    <scope>NUCLEOTIDE SEQUENCE [LARGE SCALE GENOMIC DNA]</scope>
    <source>
        <strain evidence="11">FGSC A4 / ATCC 38163 / CBS 112.46 / NRRL 194 / M139</strain>
    </source>
</reference>
<keyword evidence="7" id="KW-0539">Nucleus</keyword>
<evidence type="ECO:0000256" key="3">
    <source>
        <dbReference type="ARBA" id="ARBA00022771"/>
    </source>
</evidence>